<proteinExistence type="predicted"/>
<accession>A0ABZ0Y6Q0</accession>
<dbReference type="Proteomes" id="UP001326110">
    <property type="component" value="Chromosome"/>
</dbReference>
<gene>
    <name evidence="1" type="ORF">SR858_12130</name>
</gene>
<name>A0ABZ0Y6Q0_9BURK</name>
<organism evidence="1 2">
    <name type="scientific">Duganella zoogloeoides</name>
    <dbReference type="NCBI Taxonomy" id="75659"/>
    <lineage>
        <taxon>Bacteria</taxon>
        <taxon>Pseudomonadati</taxon>
        <taxon>Pseudomonadota</taxon>
        <taxon>Betaproteobacteria</taxon>
        <taxon>Burkholderiales</taxon>
        <taxon>Oxalobacteraceae</taxon>
        <taxon>Telluria group</taxon>
        <taxon>Duganella</taxon>
    </lineage>
</organism>
<dbReference type="GeneID" id="43162850"/>
<evidence type="ECO:0000313" key="1">
    <source>
        <dbReference type="EMBL" id="WQH07042.1"/>
    </source>
</evidence>
<reference evidence="1 2" key="1">
    <citation type="submission" date="2023-11" db="EMBL/GenBank/DDBJ databases">
        <title>MicrobeMod: A computational toolkit for identifying prokaryotic methylation and restriction-modification with nanopore sequencing.</title>
        <authorList>
            <person name="Crits-Christoph A."/>
            <person name="Kang S.C."/>
            <person name="Lee H."/>
            <person name="Ostrov N."/>
        </authorList>
    </citation>
    <scope>NUCLEOTIDE SEQUENCE [LARGE SCALE GENOMIC DNA]</scope>
    <source>
        <strain evidence="1 2">ATCC 25935</strain>
    </source>
</reference>
<evidence type="ECO:0000313" key="2">
    <source>
        <dbReference type="Proteomes" id="UP001326110"/>
    </source>
</evidence>
<evidence type="ECO:0008006" key="3">
    <source>
        <dbReference type="Google" id="ProtNLM"/>
    </source>
</evidence>
<protein>
    <recommendedName>
        <fullName evidence="3">Bacteriophage protein</fullName>
    </recommendedName>
</protein>
<dbReference type="EMBL" id="CP140152">
    <property type="protein sequence ID" value="WQH07042.1"/>
    <property type="molecule type" value="Genomic_DNA"/>
</dbReference>
<keyword evidence="2" id="KW-1185">Reference proteome</keyword>
<sequence length="140" mass="14736">MMNDFIYNLILTGEQGLTLFGTLRYRFTDPLATAPDGGVPALLAENQQLGVITAVVLPVEGSVSIPLLTGFGRVPLQGVALATAAGPITTVLGGTDPARQVFVQFNQITGNQIAGGLVWRPGEPAELVFSLLGFQLQLPF</sequence>
<dbReference type="RefSeq" id="WP_019921054.1">
    <property type="nucleotide sequence ID" value="NZ_CP140152.1"/>
</dbReference>